<proteinExistence type="inferred from homology"/>
<evidence type="ECO:0000256" key="2">
    <source>
        <dbReference type="ARBA" id="ARBA00006143"/>
    </source>
</evidence>
<dbReference type="Proteomes" id="UP000070326">
    <property type="component" value="Unassembled WGS sequence"/>
</dbReference>
<feature type="transmembrane region" description="Helical" evidence="8">
    <location>
        <begin position="146"/>
        <end position="171"/>
    </location>
</feature>
<reference evidence="10 11" key="1">
    <citation type="submission" date="2016-02" db="EMBL/GenBank/DDBJ databases">
        <authorList>
            <person name="Wen L."/>
            <person name="He K."/>
            <person name="Yang H."/>
        </authorList>
    </citation>
    <scope>NUCLEOTIDE SEQUENCE [LARGE SCALE GENOMIC DNA]</scope>
    <source>
        <strain evidence="10 11">MJR8628A</strain>
    </source>
</reference>
<feature type="region of interest" description="Disordered" evidence="7">
    <location>
        <begin position="257"/>
        <end position="298"/>
    </location>
</feature>
<evidence type="ECO:0000313" key="10">
    <source>
        <dbReference type="EMBL" id="KXI10594.1"/>
    </source>
</evidence>
<keyword evidence="3" id="KW-1003">Cell membrane</keyword>
<feature type="transmembrane region" description="Helical" evidence="8">
    <location>
        <begin position="101"/>
        <end position="125"/>
    </location>
</feature>
<dbReference type="PROSITE" id="PS51352">
    <property type="entry name" value="THIOREDOXIN_2"/>
    <property type="match status" value="1"/>
</dbReference>
<evidence type="ECO:0000256" key="1">
    <source>
        <dbReference type="ARBA" id="ARBA00004651"/>
    </source>
</evidence>
<dbReference type="AlphaFoldDB" id="A0A135YMJ8"/>
<organism evidence="10 11">
    <name type="scientific">Peptostreptococcus anaerobius</name>
    <dbReference type="NCBI Taxonomy" id="1261"/>
    <lineage>
        <taxon>Bacteria</taxon>
        <taxon>Bacillati</taxon>
        <taxon>Bacillota</taxon>
        <taxon>Clostridia</taxon>
        <taxon>Peptostreptococcales</taxon>
        <taxon>Peptostreptococcaceae</taxon>
        <taxon>Peptostreptococcus</taxon>
    </lineage>
</organism>
<keyword evidence="6 8" id="KW-0472">Membrane</keyword>
<dbReference type="InterPro" id="IPR017937">
    <property type="entry name" value="Thioredoxin_CS"/>
</dbReference>
<dbReference type="STRING" id="1261.HMPREF3195_01714"/>
<dbReference type="InterPro" id="IPR051790">
    <property type="entry name" value="Cytochrome_c-biogenesis_DsbD"/>
</dbReference>
<dbReference type="GO" id="GO:0016491">
    <property type="term" value="F:oxidoreductase activity"/>
    <property type="evidence" value="ECO:0007669"/>
    <property type="project" value="InterPro"/>
</dbReference>
<evidence type="ECO:0000256" key="4">
    <source>
        <dbReference type="ARBA" id="ARBA00022692"/>
    </source>
</evidence>
<dbReference type="EMBL" id="LSQZ01000087">
    <property type="protein sequence ID" value="KXI10594.1"/>
    <property type="molecule type" value="Genomic_DNA"/>
</dbReference>
<feature type="transmembrane region" description="Helical" evidence="8">
    <location>
        <begin position="183"/>
        <end position="207"/>
    </location>
</feature>
<dbReference type="InterPro" id="IPR036249">
    <property type="entry name" value="Thioredoxin-like_sf"/>
</dbReference>
<dbReference type="GO" id="GO:0016209">
    <property type="term" value="F:antioxidant activity"/>
    <property type="evidence" value="ECO:0007669"/>
    <property type="project" value="InterPro"/>
</dbReference>
<dbReference type="Pfam" id="PF02683">
    <property type="entry name" value="DsbD_TM"/>
    <property type="match status" value="1"/>
</dbReference>
<dbReference type="CDD" id="cd02966">
    <property type="entry name" value="TlpA_like_family"/>
    <property type="match status" value="1"/>
</dbReference>
<dbReference type="PATRIC" id="fig|1261.5.peg.1719"/>
<dbReference type="GO" id="GO:0017004">
    <property type="term" value="P:cytochrome complex assembly"/>
    <property type="evidence" value="ECO:0007669"/>
    <property type="project" value="InterPro"/>
</dbReference>
<keyword evidence="4 8" id="KW-0812">Transmembrane</keyword>
<dbReference type="InterPro" id="IPR003834">
    <property type="entry name" value="Cyt_c_assmbl_TM_dom"/>
</dbReference>
<evidence type="ECO:0000259" key="9">
    <source>
        <dbReference type="PROSITE" id="PS51352"/>
    </source>
</evidence>
<comment type="caution">
    <text evidence="10">The sequence shown here is derived from an EMBL/GenBank/DDBJ whole genome shotgun (WGS) entry which is preliminary data.</text>
</comment>
<feature type="domain" description="Thioredoxin" evidence="9">
    <location>
        <begin position="291"/>
        <end position="436"/>
    </location>
</feature>
<comment type="subcellular location">
    <subcellularLocation>
        <location evidence="1">Cell membrane</location>
        <topology evidence="1">Multi-pass membrane protein</topology>
    </subcellularLocation>
</comment>
<gene>
    <name evidence="10" type="ORF">HMPREF3195_01714</name>
</gene>
<evidence type="ECO:0000256" key="5">
    <source>
        <dbReference type="ARBA" id="ARBA00022989"/>
    </source>
</evidence>
<feature type="transmembrane region" description="Helical" evidence="8">
    <location>
        <begin position="20"/>
        <end position="45"/>
    </location>
</feature>
<dbReference type="InterPro" id="IPR000866">
    <property type="entry name" value="AhpC/TSA"/>
</dbReference>
<dbReference type="InterPro" id="IPR013766">
    <property type="entry name" value="Thioredoxin_domain"/>
</dbReference>
<evidence type="ECO:0000256" key="6">
    <source>
        <dbReference type="ARBA" id="ARBA00023136"/>
    </source>
</evidence>
<dbReference type="eggNOG" id="COG0526">
    <property type="taxonomic scope" value="Bacteria"/>
</dbReference>
<sequence length="441" mass="48361">MHETIIRGGGPIVGSNVNLLLVFLEGITSFFSPCVIPMIPLYMAYLAGNARNVDEAGNTTYKRSTVLFHTICFVAGVSVSFFILGLGFSALGSLIKENRDMIARIGGIIIILLGLSQLGVLRLGFLNKEFRLSKSHSKKKVNPISAFVMGFVFSFAWTPCVGPALASVLILASNASSVFEGNLLVLVYAVGFVIPFIGLGLFTSEVLNFIKKNANLMKYIVKIGGVILIIMGLMLALGTFGRFEAMFNSLGTSIEANKDSGSGPSKDDSKENGPKNEDSSDQSSENSDKEDTKKIPMMPIKLEDQDGNMVDVSQFKGKVIFINFFATWCPPCRAEIPDIEAVYKANGYNKKDVVVVGVASPGQQREQDLEGVKKFIKDHKISYPVLMDKRGEIFRQYQVYSLPTSFFIDKDLNIYAYIEGGINRETMDQAIDDTKSGKVYN</sequence>
<dbReference type="PANTHER" id="PTHR31272">
    <property type="entry name" value="CYTOCHROME C-TYPE BIOGENESIS PROTEIN HI_1454-RELATED"/>
    <property type="match status" value="1"/>
</dbReference>
<dbReference type="GeneID" id="79842346"/>
<feature type="compositionally biased region" description="Basic and acidic residues" evidence="7">
    <location>
        <begin position="265"/>
        <end position="278"/>
    </location>
</feature>
<feature type="transmembrane region" description="Helical" evidence="8">
    <location>
        <begin position="66"/>
        <end position="95"/>
    </location>
</feature>
<dbReference type="PROSITE" id="PS00194">
    <property type="entry name" value="THIOREDOXIN_1"/>
    <property type="match status" value="1"/>
</dbReference>
<dbReference type="Pfam" id="PF00578">
    <property type="entry name" value="AhpC-TSA"/>
    <property type="match status" value="1"/>
</dbReference>
<comment type="similarity">
    <text evidence="2">Belongs to the DsbD family.</text>
</comment>
<dbReference type="PANTHER" id="PTHR31272:SF4">
    <property type="entry name" value="CYTOCHROME C-TYPE BIOGENESIS PROTEIN HI_1454-RELATED"/>
    <property type="match status" value="1"/>
</dbReference>
<dbReference type="GO" id="GO:0005886">
    <property type="term" value="C:plasma membrane"/>
    <property type="evidence" value="ECO:0007669"/>
    <property type="project" value="UniProtKB-SubCell"/>
</dbReference>
<dbReference type="SUPFAM" id="SSF52833">
    <property type="entry name" value="Thioredoxin-like"/>
    <property type="match status" value="1"/>
</dbReference>
<accession>A0A135YMJ8</accession>
<evidence type="ECO:0000256" key="3">
    <source>
        <dbReference type="ARBA" id="ARBA00022475"/>
    </source>
</evidence>
<name>A0A135YMJ8_9FIRM</name>
<protein>
    <submittedName>
        <fullName evidence="10">Cytochrome C biogenesis protein transmembrane region</fullName>
    </submittedName>
</protein>
<dbReference type="Gene3D" id="3.40.30.10">
    <property type="entry name" value="Glutaredoxin"/>
    <property type="match status" value="1"/>
</dbReference>
<dbReference type="eggNOG" id="COG0785">
    <property type="taxonomic scope" value="Bacteria"/>
</dbReference>
<evidence type="ECO:0000256" key="8">
    <source>
        <dbReference type="SAM" id="Phobius"/>
    </source>
</evidence>
<keyword evidence="5 8" id="KW-1133">Transmembrane helix</keyword>
<evidence type="ECO:0000256" key="7">
    <source>
        <dbReference type="SAM" id="MobiDB-lite"/>
    </source>
</evidence>
<evidence type="ECO:0000313" key="11">
    <source>
        <dbReference type="Proteomes" id="UP000070326"/>
    </source>
</evidence>
<feature type="transmembrane region" description="Helical" evidence="8">
    <location>
        <begin position="219"/>
        <end position="240"/>
    </location>
</feature>
<dbReference type="RefSeq" id="WP_002843241.1">
    <property type="nucleotide sequence ID" value="NZ_CAMPYD010000006.1"/>
</dbReference>